<dbReference type="EMBL" id="SRLO01000418">
    <property type="protein sequence ID" value="TNN56901.1"/>
    <property type="molecule type" value="Genomic_DNA"/>
</dbReference>
<name>A0A4Z2GU82_9TELE</name>
<dbReference type="AlphaFoldDB" id="A0A4Z2GU82"/>
<dbReference type="Proteomes" id="UP000314294">
    <property type="component" value="Unassembled WGS sequence"/>
</dbReference>
<accession>A0A4Z2GU82</accession>
<organism evidence="1 2">
    <name type="scientific">Liparis tanakae</name>
    <name type="common">Tanaka's snailfish</name>
    <dbReference type="NCBI Taxonomy" id="230148"/>
    <lineage>
        <taxon>Eukaryota</taxon>
        <taxon>Metazoa</taxon>
        <taxon>Chordata</taxon>
        <taxon>Craniata</taxon>
        <taxon>Vertebrata</taxon>
        <taxon>Euteleostomi</taxon>
        <taxon>Actinopterygii</taxon>
        <taxon>Neopterygii</taxon>
        <taxon>Teleostei</taxon>
        <taxon>Neoteleostei</taxon>
        <taxon>Acanthomorphata</taxon>
        <taxon>Eupercaria</taxon>
        <taxon>Perciformes</taxon>
        <taxon>Cottioidei</taxon>
        <taxon>Cottales</taxon>
        <taxon>Liparidae</taxon>
        <taxon>Liparis</taxon>
    </lineage>
</organism>
<keyword evidence="2" id="KW-1185">Reference proteome</keyword>
<protein>
    <submittedName>
        <fullName evidence="1">Uncharacterized protein</fullName>
    </submittedName>
</protein>
<comment type="caution">
    <text evidence="1">The sequence shown here is derived from an EMBL/GenBank/DDBJ whole genome shotgun (WGS) entry which is preliminary data.</text>
</comment>
<sequence length="107" mass="11485">MEAFSFAIACVNVCSCCASLMKPVMSSQSFSARYSWLVSCSLARANARQSSRYSASVCSVARSRSSHSAALALAFSTSDSFTAFVSCFPSFFPFLSQDTTVRVSVLN</sequence>
<gene>
    <name evidence="1" type="ORF">EYF80_032891</name>
</gene>
<evidence type="ECO:0000313" key="2">
    <source>
        <dbReference type="Proteomes" id="UP000314294"/>
    </source>
</evidence>
<evidence type="ECO:0000313" key="1">
    <source>
        <dbReference type="EMBL" id="TNN56901.1"/>
    </source>
</evidence>
<proteinExistence type="predicted"/>
<reference evidence="1 2" key="1">
    <citation type="submission" date="2019-03" db="EMBL/GenBank/DDBJ databases">
        <title>First draft genome of Liparis tanakae, snailfish: a comprehensive survey of snailfish specific genes.</title>
        <authorList>
            <person name="Kim W."/>
            <person name="Song I."/>
            <person name="Jeong J.-H."/>
            <person name="Kim D."/>
            <person name="Kim S."/>
            <person name="Ryu S."/>
            <person name="Song J.Y."/>
            <person name="Lee S.K."/>
        </authorList>
    </citation>
    <scope>NUCLEOTIDE SEQUENCE [LARGE SCALE GENOMIC DNA]</scope>
    <source>
        <tissue evidence="1">Muscle</tissue>
    </source>
</reference>